<dbReference type="GO" id="GO:0006508">
    <property type="term" value="P:proteolysis"/>
    <property type="evidence" value="ECO:0007669"/>
    <property type="project" value="UniProtKB-KW"/>
</dbReference>
<evidence type="ECO:0000256" key="4">
    <source>
        <dbReference type="ARBA" id="ARBA00022645"/>
    </source>
</evidence>
<keyword evidence="16" id="KW-1133">Transmembrane helix</keyword>
<evidence type="ECO:0000313" key="20">
    <source>
        <dbReference type="Proteomes" id="UP000269692"/>
    </source>
</evidence>
<evidence type="ECO:0000256" key="6">
    <source>
        <dbReference type="ARBA" id="ARBA00022676"/>
    </source>
</evidence>
<keyword evidence="10" id="KW-0573">Peptidoglycan synthesis</keyword>
<keyword evidence="7" id="KW-0808">Transferase</keyword>
<comment type="similarity">
    <text evidence="2">In the C-terminal section; belongs to the transpeptidase family.</text>
</comment>
<keyword evidence="4" id="KW-0121">Carboxypeptidase</keyword>
<dbReference type="SUPFAM" id="SSF53955">
    <property type="entry name" value="Lysozyme-like"/>
    <property type="match status" value="1"/>
</dbReference>
<comment type="catalytic activity">
    <reaction evidence="14">
        <text>[GlcNAc-(1-&gt;4)-Mur2Ac(oyl-L-Ala-gamma-D-Glu-L-Lys-D-Ala-D-Ala)](n)-di-trans,octa-cis-undecaprenyl diphosphate + beta-D-GlcNAc-(1-&gt;4)-Mur2Ac(oyl-L-Ala-gamma-D-Glu-L-Lys-D-Ala-D-Ala)-di-trans,octa-cis-undecaprenyl diphosphate = [GlcNAc-(1-&gt;4)-Mur2Ac(oyl-L-Ala-gamma-D-Glu-L-Lys-D-Ala-D-Ala)](n+1)-di-trans,octa-cis-undecaprenyl diphosphate + di-trans,octa-cis-undecaprenyl diphosphate + H(+)</text>
        <dbReference type="Rhea" id="RHEA:23708"/>
        <dbReference type="Rhea" id="RHEA-COMP:9602"/>
        <dbReference type="Rhea" id="RHEA-COMP:9603"/>
        <dbReference type="ChEBI" id="CHEBI:15378"/>
        <dbReference type="ChEBI" id="CHEBI:58405"/>
        <dbReference type="ChEBI" id="CHEBI:60033"/>
        <dbReference type="ChEBI" id="CHEBI:78435"/>
        <dbReference type="EC" id="2.4.99.28"/>
    </reaction>
</comment>
<dbReference type="Pfam" id="PF00912">
    <property type="entry name" value="Transgly"/>
    <property type="match status" value="1"/>
</dbReference>
<dbReference type="Gene3D" id="3.40.710.10">
    <property type="entry name" value="DD-peptidase/beta-lactamase superfamily"/>
    <property type="match status" value="1"/>
</dbReference>
<keyword evidence="9" id="KW-0133">Cell shape</keyword>
<feature type="compositionally biased region" description="Low complexity" evidence="15">
    <location>
        <begin position="712"/>
        <end position="735"/>
    </location>
</feature>
<feature type="compositionally biased region" description="Pro residues" evidence="15">
    <location>
        <begin position="736"/>
        <end position="751"/>
    </location>
</feature>
<dbReference type="FunFam" id="1.10.3810.10:FF:000001">
    <property type="entry name" value="Penicillin-binding protein 1A"/>
    <property type="match status" value="1"/>
</dbReference>
<sequence>MKRLRNALLDFDAFLDSGLFSLGAGTRRVLSSYAAFTERFNITGVPRALVGLVSTLFTFGAIGAVAMLALAVPAFRETSDDWLKRTELAVTFLDRYGNTIGERGVKQNDTVPLEDFPDALIKATLATEDRRFYEHWGIDVSGTLRAVVSNARAGGVVQGGSSLSQQLAKNLFLSNERTLDRKIKEAFLALWLETHLTKSEILKLYLDRAYLGGGAYGVDAAARYYFGKSVREVNLAEAAMLAGLFKAPSKYAPHINLPAARARASTVLDNLVEAGFMTEGQVFGARRNPATPVDRRAESVPDYYLDYAFGEVKKLVDQFPASVVERNFIVRTGLDPNIQKVADAALESSLSEFGRDYKVKQGGVVVMEPNGTVRAMVGGRDYGESQFNRATDALRQPGSSFKPFVYTVALMGGMKPTTIVQDAPICLGNWCPQNYGRSYMGSITLQTALQHSLNTVAVRLAERFTRKKIVELAHQMGLRTPLPISAPLPLGAAEVTLVDMTTAYAVFPNGGRSVYPHAVVEMRIGNGDVVWRYDRDAPKSVQIIPQQQLYDINNMLNNVVENGTGRRARLVNAKVAGKTGTTNAYRDAWFMGFTGNYVCGVWFGNDDYAMMNRMTGGSLPAMTWQKVMAYAHQGIEIKPIPGVSSPIPKIEEPPAMVNVPGLASSERPVTLSPRAAERLVALEKLLKEAEQVAMPEMVASAARPLPPPPAPASAAPAPAPQGSAGSAPATAAPAALPVPAPPAAAPAPAAAPKPAEHRPVPAVRPPPAPTPPAPVPYGAPRPPAAVGTSRTGIY</sequence>
<evidence type="ECO:0000256" key="13">
    <source>
        <dbReference type="ARBA" id="ARBA00034000"/>
    </source>
</evidence>
<dbReference type="InterPro" id="IPR023346">
    <property type="entry name" value="Lysozyme-like_dom_sf"/>
</dbReference>
<feature type="region of interest" description="Disordered" evidence="15">
    <location>
        <begin position="701"/>
        <end position="794"/>
    </location>
</feature>
<dbReference type="Proteomes" id="UP000269692">
    <property type="component" value="Unassembled WGS sequence"/>
</dbReference>
<accession>A0A3L7AGX8</accession>
<feature type="compositionally biased region" description="Pro residues" evidence="15">
    <location>
        <begin position="762"/>
        <end position="783"/>
    </location>
</feature>
<dbReference type="PANTHER" id="PTHR32282:SF33">
    <property type="entry name" value="PEPTIDOGLYCAN GLYCOSYLTRANSFERASE"/>
    <property type="match status" value="1"/>
</dbReference>
<keyword evidence="11" id="KW-0511">Multifunctional enzyme</keyword>
<evidence type="ECO:0000256" key="15">
    <source>
        <dbReference type="SAM" id="MobiDB-lite"/>
    </source>
</evidence>
<dbReference type="AlphaFoldDB" id="A0A3L7AGX8"/>
<evidence type="ECO:0000259" key="17">
    <source>
        <dbReference type="Pfam" id="PF00905"/>
    </source>
</evidence>
<evidence type="ECO:0000256" key="12">
    <source>
        <dbReference type="ARBA" id="ARBA00023316"/>
    </source>
</evidence>
<evidence type="ECO:0000259" key="18">
    <source>
        <dbReference type="Pfam" id="PF00912"/>
    </source>
</evidence>
<dbReference type="InterPro" id="IPR050396">
    <property type="entry name" value="Glycosyltr_51/Transpeptidase"/>
</dbReference>
<reference evidence="19 20" key="1">
    <citation type="submission" date="2018-10" db="EMBL/GenBank/DDBJ databases">
        <title>Xanthobacter tagetidis genome sequencing and assembly.</title>
        <authorList>
            <person name="Maclea K.S."/>
            <person name="Goen A.E."/>
            <person name="Fatima S.A."/>
        </authorList>
    </citation>
    <scope>NUCLEOTIDE SEQUENCE [LARGE SCALE GENOMIC DNA]</scope>
    <source>
        <strain evidence="19 20">ATCC 700314</strain>
    </source>
</reference>
<evidence type="ECO:0000256" key="14">
    <source>
        <dbReference type="ARBA" id="ARBA00049902"/>
    </source>
</evidence>
<dbReference type="Pfam" id="PF00905">
    <property type="entry name" value="Transpeptidase"/>
    <property type="match status" value="1"/>
</dbReference>
<dbReference type="GO" id="GO:0008955">
    <property type="term" value="F:peptidoglycan glycosyltransferase activity"/>
    <property type="evidence" value="ECO:0007669"/>
    <property type="project" value="UniProtKB-EC"/>
</dbReference>
<keyword evidence="6" id="KW-0328">Glycosyltransferase</keyword>
<evidence type="ECO:0000256" key="3">
    <source>
        <dbReference type="ARBA" id="ARBA00007739"/>
    </source>
</evidence>
<protein>
    <submittedName>
        <fullName evidence="19">PBP1A family penicillin-binding protein</fullName>
    </submittedName>
</protein>
<dbReference type="GO" id="GO:0009002">
    <property type="term" value="F:serine-type D-Ala-D-Ala carboxypeptidase activity"/>
    <property type="evidence" value="ECO:0007669"/>
    <property type="project" value="UniProtKB-EC"/>
</dbReference>
<dbReference type="InterPro" id="IPR001460">
    <property type="entry name" value="PCN-bd_Tpept"/>
</dbReference>
<dbReference type="InterPro" id="IPR012338">
    <property type="entry name" value="Beta-lactam/transpept-like"/>
</dbReference>
<evidence type="ECO:0000256" key="8">
    <source>
        <dbReference type="ARBA" id="ARBA00022801"/>
    </source>
</evidence>
<dbReference type="NCBIfam" id="TIGR02074">
    <property type="entry name" value="PBP_1a_fam"/>
    <property type="match status" value="1"/>
</dbReference>
<feature type="transmembrane region" description="Helical" evidence="16">
    <location>
        <begin position="49"/>
        <end position="75"/>
    </location>
</feature>
<dbReference type="SUPFAM" id="SSF56601">
    <property type="entry name" value="beta-lactamase/transpeptidase-like"/>
    <property type="match status" value="1"/>
</dbReference>
<evidence type="ECO:0000313" key="19">
    <source>
        <dbReference type="EMBL" id="RLP79733.1"/>
    </source>
</evidence>
<dbReference type="OrthoDB" id="9766909at2"/>
<dbReference type="GO" id="GO:0030288">
    <property type="term" value="C:outer membrane-bounded periplasmic space"/>
    <property type="evidence" value="ECO:0007669"/>
    <property type="project" value="TreeGrafter"/>
</dbReference>
<comment type="caution">
    <text evidence="19">The sequence shown here is derived from an EMBL/GenBank/DDBJ whole genome shotgun (WGS) entry which is preliminary data.</text>
</comment>
<dbReference type="Gene3D" id="1.10.3810.10">
    <property type="entry name" value="Biosynthetic peptidoglycan transglycosylase-like"/>
    <property type="match status" value="1"/>
</dbReference>
<comment type="catalytic activity">
    <reaction evidence="13">
        <text>Preferential cleavage: (Ac)2-L-Lys-D-Ala-|-D-Ala. Also transpeptidation of peptidyl-alanyl moieties that are N-acyl substituents of D-alanine.</text>
        <dbReference type="EC" id="3.4.16.4"/>
    </reaction>
</comment>
<keyword evidence="16" id="KW-0472">Membrane</keyword>
<feature type="domain" description="Penicillin-binding protein transpeptidase" evidence="17">
    <location>
        <begin position="362"/>
        <end position="594"/>
    </location>
</feature>
<dbReference type="GO" id="GO:0009252">
    <property type="term" value="P:peptidoglycan biosynthetic process"/>
    <property type="evidence" value="ECO:0007669"/>
    <property type="project" value="UniProtKB-UniPathway"/>
</dbReference>
<name>A0A3L7AGX8_9HYPH</name>
<dbReference type="InterPro" id="IPR001264">
    <property type="entry name" value="Glyco_trans_51"/>
</dbReference>
<organism evidence="19 20">
    <name type="scientific">Xanthobacter tagetidis</name>
    <dbReference type="NCBI Taxonomy" id="60216"/>
    <lineage>
        <taxon>Bacteria</taxon>
        <taxon>Pseudomonadati</taxon>
        <taxon>Pseudomonadota</taxon>
        <taxon>Alphaproteobacteria</taxon>
        <taxon>Hyphomicrobiales</taxon>
        <taxon>Xanthobacteraceae</taxon>
        <taxon>Xanthobacter</taxon>
    </lineage>
</organism>
<gene>
    <name evidence="19" type="ORF">D9R14_08095</name>
</gene>
<dbReference type="GO" id="GO:0008360">
    <property type="term" value="P:regulation of cell shape"/>
    <property type="evidence" value="ECO:0007669"/>
    <property type="project" value="UniProtKB-KW"/>
</dbReference>
<feature type="domain" description="Glycosyl transferase family 51" evidence="18">
    <location>
        <begin position="99"/>
        <end position="271"/>
    </location>
</feature>
<dbReference type="GO" id="GO:0008658">
    <property type="term" value="F:penicillin binding"/>
    <property type="evidence" value="ECO:0007669"/>
    <property type="project" value="InterPro"/>
</dbReference>
<dbReference type="InterPro" id="IPR036950">
    <property type="entry name" value="PBP_transglycosylase"/>
</dbReference>
<keyword evidence="8" id="KW-0378">Hydrolase</keyword>
<keyword evidence="5" id="KW-0645">Protease</keyword>
<evidence type="ECO:0000256" key="9">
    <source>
        <dbReference type="ARBA" id="ARBA00022960"/>
    </source>
</evidence>
<proteinExistence type="inferred from homology"/>
<evidence type="ECO:0000256" key="11">
    <source>
        <dbReference type="ARBA" id="ARBA00023268"/>
    </source>
</evidence>
<keyword evidence="16" id="KW-0812">Transmembrane</keyword>
<evidence type="ECO:0000256" key="2">
    <source>
        <dbReference type="ARBA" id="ARBA00007090"/>
    </source>
</evidence>
<dbReference type="GO" id="GO:0071555">
    <property type="term" value="P:cell wall organization"/>
    <property type="evidence" value="ECO:0007669"/>
    <property type="project" value="UniProtKB-KW"/>
</dbReference>
<dbReference type="RefSeq" id="WP_121622943.1">
    <property type="nucleotide sequence ID" value="NZ_JACIIW010000001.1"/>
</dbReference>
<evidence type="ECO:0000256" key="5">
    <source>
        <dbReference type="ARBA" id="ARBA00022670"/>
    </source>
</evidence>
<comment type="similarity">
    <text evidence="3">In the N-terminal section; belongs to the glycosyltransferase 51 family.</text>
</comment>
<evidence type="ECO:0000256" key="7">
    <source>
        <dbReference type="ARBA" id="ARBA00022679"/>
    </source>
</evidence>
<comment type="pathway">
    <text evidence="1">Cell wall biogenesis; peptidoglycan biosynthesis.</text>
</comment>
<keyword evidence="12" id="KW-0961">Cell wall biogenesis/degradation</keyword>
<dbReference type="EMBL" id="RCTF01000005">
    <property type="protein sequence ID" value="RLP79733.1"/>
    <property type="molecule type" value="Genomic_DNA"/>
</dbReference>
<evidence type="ECO:0000256" key="16">
    <source>
        <dbReference type="SAM" id="Phobius"/>
    </source>
</evidence>
<dbReference type="UniPathway" id="UPA00219"/>
<evidence type="ECO:0000256" key="10">
    <source>
        <dbReference type="ARBA" id="ARBA00022984"/>
    </source>
</evidence>
<dbReference type="PANTHER" id="PTHR32282">
    <property type="entry name" value="BINDING PROTEIN TRANSPEPTIDASE, PUTATIVE-RELATED"/>
    <property type="match status" value="1"/>
</dbReference>
<evidence type="ECO:0000256" key="1">
    <source>
        <dbReference type="ARBA" id="ARBA00004752"/>
    </source>
</evidence>
<keyword evidence="20" id="KW-1185">Reference proteome</keyword>